<keyword evidence="6" id="KW-1185">Reference proteome</keyword>
<name>A0A7W7N3Q3_9CAUL</name>
<comment type="caution">
    <text evidence="5">The sequence shown here is derived from an EMBL/GenBank/DDBJ whole genome shotgun (WGS) entry which is preliminary data.</text>
</comment>
<dbReference type="EMBL" id="JACHKY010000002">
    <property type="protein sequence ID" value="MBB4797599.1"/>
    <property type="molecule type" value="Genomic_DNA"/>
</dbReference>
<dbReference type="Gene3D" id="3.40.50.300">
    <property type="entry name" value="P-loop containing nucleotide triphosphate hydrolases"/>
    <property type="match status" value="1"/>
</dbReference>
<dbReference type="Pfam" id="PF17289">
    <property type="entry name" value="Terminase_6C"/>
    <property type="match status" value="1"/>
</dbReference>
<feature type="region of interest" description="Disordered" evidence="2">
    <location>
        <begin position="128"/>
        <end position="154"/>
    </location>
</feature>
<feature type="domain" description="Terminase ATPase subunit N-terminal" evidence="3">
    <location>
        <begin position="38"/>
        <end position="94"/>
    </location>
</feature>
<dbReference type="InterPro" id="IPR035421">
    <property type="entry name" value="Terminase_6C"/>
</dbReference>
<feature type="domain" description="Terminase large subunit gp17-like C-terminal" evidence="4">
    <location>
        <begin position="454"/>
        <end position="614"/>
    </location>
</feature>
<gene>
    <name evidence="5" type="ORF">HNP32_001323</name>
</gene>
<evidence type="ECO:0000313" key="5">
    <source>
        <dbReference type="EMBL" id="MBB4797599.1"/>
    </source>
</evidence>
<protein>
    <submittedName>
        <fullName evidence="5">Uncharacterized protein YjcR</fullName>
    </submittedName>
</protein>
<dbReference type="InterPro" id="IPR027417">
    <property type="entry name" value="P-loop_NTPase"/>
</dbReference>
<dbReference type="AlphaFoldDB" id="A0A7W7N3Q3"/>
<sequence length="636" mass="71972">MRQKPKKQDGPEPGGADDLGALLSSCGGFGFPVAAMLDERRAAKFLYWSMWRLTDIAKLLGQAEGTIASWKSRDEWDKATPLERMEGVTEARYVALTMKAAKTGLDFKELDLLARLAERFARIRRYQQPGGHEGDLNPKVAARNAGEKKKPERNRITADQAEILKAALLKQLFGYQEIWWSKRELRNRMLLKSRQIGATYYFALEALIVALETGKNQIFLSASKSQAHVFKGYIRAFVMKEIGVELSGDPIVIDRGEDDEGKILEQPTLYFLGTNARTAQGYHGDFYFDEFFWTFGFDTLKKVASGIAMQKRYRKTYFSTPSSVTHEAYKFWTGEEWNRKRPKEKRREFDVSWAALNADGALGADKIWRHVVTIEDAERLGCDLFDLDELRDEYSVPEFDNLLMCGFVDDTLSVFPMAMLAPCMVDPEDDWPDVDKARILIGMGRPYAGEVWLSYDPNGDGENADAAGLVVVAPPTTPGGKFRVLERRQFKGSRFDEQAEVIRKYTKRYRVTKIDIDKTGIGDAVFQLVQTFFPTVTGHQYDAFLKTQMVYKALDVILKHRLQFDRDHKDLAGALMSIRRTMTASGRKVTYEASRTKDSGHADLGWALLQCLFNEPIQAAIGGDGGSSTVEIYDHD</sequence>
<evidence type="ECO:0000313" key="6">
    <source>
        <dbReference type="Proteomes" id="UP000539957"/>
    </source>
</evidence>
<evidence type="ECO:0000256" key="2">
    <source>
        <dbReference type="SAM" id="MobiDB-lite"/>
    </source>
</evidence>
<organism evidence="5 6">
    <name type="scientific">Brevundimonas bullata</name>
    <dbReference type="NCBI Taxonomy" id="13160"/>
    <lineage>
        <taxon>Bacteria</taxon>
        <taxon>Pseudomonadati</taxon>
        <taxon>Pseudomonadota</taxon>
        <taxon>Alphaproteobacteria</taxon>
        <taxon>Caulobacterales</taxon>
        <taxon>Caulobacteraceae</taxon>
        <taxon>Brevundimonas</taxon>
    </lineage>
</organism>
<dbReference type="InterPro" id="IPR010332">
    <property type="entry name" value="ATPase_terminase-su_N"/>
</dbReference>
<dbReference type="Proteomes" id="UP000539957">
    <property type="component" value="Unassembled WGS sequence"/>
</dbReference>
<evidence type="ECO:0000259" key="3">
    <source>
        <dbReference type="Pfam" id="PF06056"/>
    </source>
</evidence>
<dbReference type="Pfam" id="PF06056">
    <property type="entry name" value="Terminase_5"/>
    <property type="match status" value="1"/>
</dbReference>
<evidence type="ECO:0000259" key="4">
    <source>
        <dbReference type="Pfam" id="PF17289"/>
    </source>
</evidence>
<accession>A0A7W7N3Q3</accession>
<dbReference type="RefSeq" id="WP_221415759.1">
    <property type="nucleotide sequence ID" value="NZ_JACHKY010000002.1"/>
</dbReference>
<proteinExistence type="predicted"/>
<reference evidence="5 6" key="1">
    <citation type="submission" date="2020-08" db="EMBL/GenBank/DDBJ databases">
        <title>Functional genomics of gut bacteria from endangered species of beetles.</title>
        <authorList>
            <person name="Carlos-Shanley C."/>
        </authorList>
    </citation>
    <scope>NUCLEOTIDE SEQUENCE [LARGE SCALE GENOMIC DNA]</scope>
    <source>
        <strain evidence="5 6">S00123</strain>
    </source>
</reference>
<feature type="compositionally biased region" description="Basic and acidic residues" evidence="2">
    <location>
        <begin position="145"/>
        <end position="154"/>
    </location>
</feature>
<dbReference type="Gene3D" id="3.30.420.240">
    <property type="match status" value="1"/>
</dbReference>
<dbReference type="Pfam" id="PF03237">
    <property type="entry name" value="Terminase_6N"/>
    <property type="match status" value="1"/>
</dbReference>
<keyword evidence="1" id="KW-1188">Viral release from host cell</keyword>
<evidence type="ECO:0000256" key="1">
    <source>
        <dbReference type="ARBA" id="ARBA00022612"/>
    </source>
</evidence>